<dbReference type="Proteomes" id="UP000501122">
    <property type="component" value="Chromosome"/>
</dbReference>
<evidence type="ECO:0000256" key="1">
    <source>
        <dbReference type="SAM" id="Phobius"/>
    </source>
</evidence>
<proteinExistence type="predicted"/>
<evidence type="ECO:0000313" key="2">
    <source>
        <dbReference type="EMBL" id="QIH78899.1"/>
    </source>
</evidence>
<reference evidence="2" key="1">
    <citation type="journal article" date="2020" name="Antimicrob. Agents Chemother.">
        <title>The novel macrolide resistance genes mef(D), msr(F) and msr(H) are present on resistance islands in Macrococcus canis, Macrococcus caseolyticus and Staphylococcus aureus.</title>
        <authorList>
            <person name="Schwendener S."/>
            <person name="Dona V."/>
            <person name="Perreten V."/>
        </authorList>
    </citation>
    <scope>NUCLEOTIDE SEQUENCE</scope>
    <source>
        <strain evidence="2">Epi0076A</strain>
    </source>
</reference>
<organism evidence="2 3">
    <name type="scientific">Macrococcoides canis</name>
    <dbReference type="NCBI Taxonomy" id="1855823"/>
    <lineage>
        <taxon>Bacteria</taxon>
        <taxon>Bacillati</taxon>
        <taxon>Bacillota</taxon>
        <taxon>Bacilli</taxon>
        <taxon>Bacillales</taxon>
        <taxon>Staphylococcaceae</taxon>
        <taxon>Macrococcoides</taxon>
    </lineage>
</organism>
<sequence>MEKVVRKFFIQTSADKEEKWLNDMARKGYLLKSATLGKYTFAQTDKKYKIRLAYLPKDKKDFIHFIEEGDVQNIAEVGNWGYFVKEVNSFDDNFEIYSDIDSKIEQKNRVLKFLGIMFLCTLPPFFATASPIILNGTISDTLKIVIFIFYAIVILLYVFMILKLFNQIRKLKQERDIQE</sequence>
<name>A0AAE7C144_9STAP</name>
<keyword evidence="1" id="KW-0812">Transmembrane</keyword>
<feature type="transmembrane region" description="Helical" evidence="1">
    <location>
        <begin position="144"/>
        <end position="165"/>
    </location>
</feature>
<keyword evidence="1" id="KW-0472">Membrane</keyword>
<protein>
    <submittedName>
        <fullName evidence="2">DUF2812 domain-containing protein</fullName>
    </submittedName>
</protein>
<gene>
    <name evidence="2" type="ORF">GTN30_09435</name>
</gene>
<dbReference type="AlphaFoldDB" id="A0AAE7C144"/>
<keyword evidence="1" id="KW-1133">Transmembrane helix</keyword>
<dbReference type="RefSeq" id="WP_164953730.1">
    <property type="nucleotide sequence ID" value="NZ_CP047363.1"/>
</dbReference>
<accession>A0AAE7C144</accession>
<feature type="transmembrane region" description="Helical" evidence="1">
    <location>
        <begin position="113"/>
        <end position="138"/>
    </location>
</feature>
<dbReference type="Pfam" id="PF11193">
    <property type="entry name" value="DUF2812"/>
    <property type="match status" value="1"/>
</dbReference>
<dbReference type="InterPro" id="IPR021359">
    <property type="entry name" value="DUF2812"/>
</dbReference>
<evidence type="ECO:0000313" key="3">
    <source>
        <dbReference type="Proteomes" id="UP000501122"/>
    </source>
</evidence>
<dbReference type="EMBL" id="CP047363">
    <property type="protein sequence ID" value="QIH78899.1"/>
    <property type="molecule type" value="Genomic_DNA"/>
</dbReference>